<reference evidence="3 4" key="1">
    <citation type="journal article" date="2024" name="G3 (Bethesda)">
        <title>Genome assembly of Hibiscus sabdariffa L. provides insights into metabolisms of medicinal natural products.</title>
        <authorList>
            <person name="Kim T."/>
        </authorList>
    </citation>
    <scope>NUCLEOTIDE SEQUENCE [LARGE SCALE GENOMIC DNA]</scope>
    <source>
        <strain evidence="3">TK-2024</strain>
        <tissue evidence="3">Old leaves</tissue>
    </source>
</reference>
<name>A0ABR2GHG4_9ROSI</name>
<evidence type="ECO:0000256" key="1">
    <source>
        <dbReference type="SAM" id="MobiDB-lite"/>
    </source>
</evidence>
<dbReference type="Gene3D" id="3.80.10.10">
    <property type="entry name" value="Ribonuclease Inhibitor"/>
    <property type="match status" value="2"/>
</dbReference>
<evidence type="ECO:0000259" key="2">
    <source>
        <dbReference type="Pfam" id="PF25372"/>
    </source>
</evidence>
<feature type="domain" description="F-box/LRR-repeat protein 15-like leucin rich repeat" evidence="2">
    <location>
        <begin position="468"/>
        <end position="626"/>
    </location>
</feature>
<feature type="compositionally biased region" description="Acidic residues" evidence="1">
    <location>
        <begin position="256"/>
        <end position="265"/>
    </location>
</feature>
<dbReference type="InterPro" id="IPR006553">
    <property type="entry name" value="Leu-rich_rpt_Cys-con_subtyp"/>
</dbReference>
<dbReference type="SMART" id="SM00367">
    <property type="entry name" value="LRR_CC"/>
    <property type="match status" value="7"/>
</dbReference>
<feature type="region of interest" description="Disordered" evidence="1">
    <location>
        <begin position="1"/>
        <end position="268"/>
    </location>
</feature>
<dbReference type="SUPFAM" id="SSF52047">
    <property type="entry name" value="RNI-like"/>
    <property type="match status" value="1"/>
</dbReference>
<dbReference type="PANTHER" id="PTHR13318:SF101">
    <property type="entry name" value="F-BOX_LRR PROTEIN"/>
    <property type="match status" value="1"/>
</dbReference>
<gene>
    <name evidence="3" type="ORF">V6N12_052172</name>
</gene>
<comment type="caution">
    <text evidence="3">The sequence shown here is derived from an EMBL/GenBank/DDBJ whole genome shotgun (WGS) entry which is preliminary data.</text>
</comment>
<keyword evidence="4" id="KW-1185">Reference proteome</keyword>
<proteinExistence type="predicted"/>
<accession>A0ABR2GHG4</accession>
<feature type="compositionally biased region" description="Basic and acidic residues" evidence="1">
    <location>
        <begin position="214"/>
        <end position="224"/>
    </location>
</feature>
<dbReference type="InterPro" id="IPR057207">
    <property type="entry name" value="FBXL15_LRR"/>
</dbReference>
<dbReference type="InterPro" id="IPR001611">
    <property type="entry name" value="Leu-rich_rpt"/>
</dbReference>
<protein>
    <recommendedName>
        <fullName evidence="2">F-box/LRR-repeat protein 15-like leucin rich repeat domain-containing protein</fullName>
    </recommendedName>
</protein>
<dbReference type="EMBL" id="JBBPBM010000001">
    <property type="protein sequence ID" value="KAK8602363.1"/>
    <property type="molecule type" value="Genomic_DNA"/>
</dbReference>
<dbReference type="Proteomes" id="UP001472677">
    <property type="component" value="Unassembled WGS sequence"/>
</dbReference>
<evidence type="ECO:0000313" key="4">
    <source>
        <dbReference type="Proteomes" id="UP001472677"/>
    </source>
</evidence>
<dbReference type="Pfam" id="PF25372">
    <property type="entry name" value="DUF7885"/>
    <property type="match status" value="1"/>
</dbReference>
<sequence length="829" mass="90739">MPVLRSREIPPVPPKPPKARVKVDPPATPTQGREQPATRLSSPHSLTPSPKTAGSVSGSAPSSLRRSLRLSSKGSSNAGDQVGLPEVEKCIGSLNGDVSKKRKLSVDVDGGFESGGSRVLSLRSGEKVTKRSPLGDGDVNGGGGGDEVVESNTKGKSIAESEYIEKSESNNENRKRRFSSEEKGKGKLVVETDLESKDETLVNGSVPDVEVPAEEVKSPDEKPSKRSNRGTNGGRMERFRDTARRNASRFAYFNTQEEEKEEEDNNNLSMEVEREIPSVEEQIEEKVAEDWPGPFSTAMKIIRDRAANLNVRQGSSSSGQVPSVKIKWVPQKGKGKDGSKRLPPSLLDLSLRVLVDNADAIASLDHVPDALRHKLCQMLCDSRRMDSNLLDLLLSGSPTEIRLKECSWLTEDQFIECFEKCDTSNLTVLQLDYCGQSLADYNIPSTLARSPISLPALTTLSLTGAYRLSDAGLSVLVSSAPALRSVNLSQCSFLTHGAIEILASSLASVLLELFVDDCQSIDAMLMLPSLKRLEHLEVLSVAGLESVTDKFIKEFIFARGDGIKELNLSGCGKLTDSSLKIIAEICSILRALDIGNVPKLTDNSFGHLASGCRSLESLKLCRNAFSDDAIAAFLEMSGEVLKELALNNVGKVGHNTALSLARRSRNLVSLDLSWCRNLTDEAMGLIVDSCLSLRVLKLFGCTQITDVFLCGHSNAKVEIIGLKLSPLLEHMKSPVESPLHRTRQRVCHEKKHVLRQTDRRHSFVSYNLPVKVYRESTSNVPKKGMEIFITDVFTTDQKNEPQWPRLCLMLHATALSSSVPRALLNSRRY</sequence>
<feature type="compositionally biased region" description="Basic and acidic residues" evidence="1">
    <location>
        <begin position="157"/>
        <end position="200"/>
    </location>
</feature>
<dbReference type="Pfam" id="PF13516">
    <property type="entry name" value="LRR_6"/>
    <property type="match status" value="1"/>
</dbReference>
<feature type="compositionally biased region" description="Polar residues" evidence="1">
    <location>
        <begin position="29"/>
        <end position="52"/>
    </location>
</feature>
<organism evidence="3 4">
    <name type="scientific">Hibiscus sabdariffa</name>
    <name type="common">roselle</name>
    <dbReference type="NCBI Taxonomy" id="183260"/>
    <lineage>
        <taxon>Eukaryota</taxon>
        <taxon>Viridiplantae</taxon>
        <taxon>Streptophyta</taxon>
        <taxon>Embryophyta</taxon>
        <taxon>Tracheophyta</taxon>
        <taxon>Spermatophyta</taxon>
        <taxon>Magnoliopsida</taxon>
        <taxon>eudicotyledons</taxon>
        <taxon>Gunneridae</taxon>
        <taxon>Pentapetalae</taxon>
        <taxon>rosids</taxon>
        <taxon>malvids</taxon>
        <taxon>Malvales</taxon>
        <taxon>Malvaceae</taxon>
        <taxon>Malvoideae</taxon>
        <taxon>Hibiscus</taxon>
    </lineage>
</organism>
<dbReference type="PANTHER" id="PTHR13318">
    <property type="entry name" value="PARTNER OF PAIRED, ISOFORM B-RELATED"/>
    <property type="match status" value="1"/>
</dbReference>
<evidence type="ECO:0000313" key="3">
    <source>
        <dbReference type="EMBL" id="KAK8602363.1"/>
    </source>
</evidence>
<feature type="compositionally biased region" description="Basic and acidic residues" evidence="1">
    <location>
        <begin position="235"/>
        <end position="244"/>
    </location>
</feature>
<dbReference type="InterPro" id="IPR032675">
    <property type="entry name" value="LRR_dom_sf"/>
</dbReference>
<feature type="compositionally biased region" description="Low complexity" evidence="1">
    <location>
        <begin position="53"/>
        <end position="78"/>
    </location>
</feature>